<feature type="region of interest" description="Disordered" evidence="1">
    <location>
        <begin position="36"/>
        <end position="58"/>
    </location>
</feature>
<proteinExistence type="predicted"/>
<dbReference type="AlphaFoldDB" id="A0A0K2T0W0"/>
<name>A0A0K2T0W0_LEPSM</name>
<evidence type="ECO:0000313" key="2">
    <source>
        <dbReference type="EMBL" id="CDW19126.1"/>
    </source>
</evidence>
<organism evidence="2">
    <name type="scientific">Lepeophtheirus salmonis</name>
    <name type="common">Salmon louse</name>
    <name type="synonym">Caligus salmonis</name>
    <dbReference type="NCBI Taxonomy" id="72036"/>
    <lineage>
        <taxon>Eukaryota</taxon>
        <taxon>Metazoa</taxon>
        <taxon>Ecdysozoa</taxon>
        <taxon>Arthropoda</taxon>
        <taxon>Crustacea</taxon>
        <taxon>Multicrustacea</taxon>
        <taxon>Hexanauplia</taxon>
        <taxon>Copepoda</taxon>
        <taxon>Siphonostomatoida</taxon>
        <taxon>Caligidae</taxon>
        <taxon>Lepeophtheirus</taxon>
    </lineage>
</organism>
<dbReference type="EMBL" id="HACA01001765">
    <property type="protein sequence ID" value="CDW19126.1"/>
    <property type="molecule type" value="Transcribed_RNA"/>
</dbReference>
<evidence type="ECO:0000256" key="1">
    <source>
        <dbReference type="SAM" id="MobiDB-lite"/>
    </source>
</evidence>
<accession>A0A0K2T0W0</accession>
<feature type="compositionally biased region" description="Polar residues" evidence="1">
    <location>
        <begin position="36"/>
        <end position="49"/>
    </location>
</feature>
<reference evidence="2" key="1">
    <citation type="submission" date="2014-05" db="EMBL/GenBank/DDBJ databases">
        <authorList>
            <person name="Chronopoulou M."/>
        </authorList>
    </citation>
    <scope>NUCLEOTIDE SEQUENCE</scope>
    <source>
        <tissue evidence="2">Whole organism</tissue>
    </source>
</reference>
<sequence>MREANMRTVRTQKRCNSANTASSWLCRLEHSPAATSTAFRQQHTLSTATPRPIGRDPKDHDSGWKLCFHGPGDVSGVHSKPVVVLRDVDFVLYKILLIIEEPQYGRRLWVLQHVQ</sequence>
<protein>
    <submittedName>
        <fullName evidence="2">Uncharacterized protein</fullName>
    </submittedName>
</protein>